<dbReference type="InterPro" id="IPR035994">
    <property type="entry name" value="Nucleoside_phosphorylase_sf"/>
</dbReference>
<comment type="caution">
    <text evidence="2">The sequence shown here is derived from an EMBL/GenBank/DDBJ whole genome shotgun (WGS) entry which is preliminary data.</text>
</comment>
<organism evidence="2 3">
    <name type="scientific">Thermogemmatispora tikiterensis</name>
    <dbReference type="NCBI Taxonomy" id="1825093"/>
    <lineage>
        <taxon>Bacteria</taxon>
        <taxon>Bacillati</taxon>
        <taxon>Chloroflexota</taxon>
        <taxon>Ktedonobacteria</taxon>
        <taxon>Thermogemmatisporales</taxon>
        <taxon>Thermogemmatisporaceae</taxon>
        <taxon>Thermogemmatispora</taxon>
    </lineage>
</organism>
<accession>A0A328VHX3</accession>
<dbReference type="EMBL" id="MCIF01000002">
    <property type="protein sequence ID" value="RAQ97558.1"/>
    <property type="molecule type" value="Genomic_DNA"/>
</dbReference>
<dbReference type="SUPFAM" id="SSF53167">
    <property type="entry name" value="Purine and uridine phosphorylases"/>
    <property type="match status" value="1"/>
</dbReference>
<name>A0A328VHX3_9CHLR</name>
<keyword evidence="3" id="KW-1185">Reference proteome</keyword>
<evidence type="ECO:0000313" key="2">
    <source>
        <dbReference type="EMBL" id="RAQ97558.1"/>
    </source>
</evidence>
<dbReference type="PANTHER" id="PTHR46832:SF1">
    <property type="entry name" value="5'-METHYLTHIOADENOSINE_S-ADENOSYLHOMOCYSTEINE NUCLEOSIDASE"/>
    <property type="match status" value="1"/>
</dbReference>
<evidence type="ECO:0000259" key="1">
    <source>
        <dbReference type="Pfam" id="PF01048"/>
    </source>
</evidence>
<gene>
    <name evidence="2" type="ORF">A4R35_18620</name>
</gene>
<reference evidence="2 3" key="1">
    <citation type="submission" date="2016-08" db="EMBL/GenBank/DDBJ databases">
        <title>Analysis of Carbohydrate Active Enzymes in Thermogemmatispora T81 Reveals Carbohydrate Degradation Ability.</title>
        <authorList>
            <person name="Tomazini A."/>
            <person name="Lal S."/>
            <person name="Stott M."/>
            <person name="Henrissat B."/>
            <person name="Polikarpov I."/>
            <person name="Sparling R."/>
            <person name="Levin D.B."/>
        </authorList>
    </citation>
    <scope>NUCLEOTIDE SEQUENCE [LARGE SCALE GENOMIC DNA]</scope>
    <source>
        <strain evidence="2 3">T81</strain>
    </source>
</reference>
<dbReference type="GO" id="GO:0008930">
    <property type="term" value="F:methylthioadenosine nucleosidase activity"/>
    <property type="evidence" value="ECO:0007669"/>
    <property type="project" value="TreeGrafter"/>
</dbReference>
<evidence type="ECO:0000313" key="3">
    <source>
        <dbReference type="Proteomes" id="UP000248706"/>
    </source>
</evidence>
<dbReference type="InterPro" id="IPR000845">
    <property type="entry name" value="Nucleoside_phosphorylase_d"/>
</dbReference>
<feature type="domain" description="Nucleoside phosphorylase" evidence="1">
    <location>
        <begin position="46"/>
        <end position="239"/>
    </location>
</feature>
<protein>
    <recommendedName>
        <fullName evidence="1">Nucleoside phosphorylase domain-containing protein</fullName>
    </recommendedName>
</protein>
<dbReference type="Gene3D" id="3.40.50.1580">
    <property type="entry name" value="Nucleoside phosphorylase domain"/>
    <property type="match status" value="1"/>
</dbReference>
<dbReference type="AlphaFoldDB" id="A0A328VHX3"/>
<dbReference type="GO" id="GO:0008782">
    <property type="term" value="F:adenosylhomocysteine nucleosidase activity"/>
    <property type="evidence" value="ECO:0007669"/>
    <property type="project" value="TreeGrafter"/>
</dbReference>
<dbReference type="GO" id="GO:0019284">
    <property type="term" value="P:L-methionine salvage from S-adenosylmethionine"/>
    <property type="evidence" value="ECO:0007669"/>
    <property type="project" value="TreeGrafter"/>
</dbReference>
<sequence length="393" mass="43839">MLIVTPLSLEMRAVQRYARSLQRWSPSTASTNDYEVGEFKTSGTHWEIVFKESGQRNTVCSVVTQQALTDTQPELAMLVGIAGGLRDVVPGDVVIPELIYDYASGKAGEQFQPRPRTFALDPILLEQARRLARDTTWQQWLPAPPERNPSVMCKPLAAGDILMHSRRASVYRFIRTHYDDAVAVAMEDAGFMEAAHYNRTPAIVVRAISDLLDDKPERDAQGYQEQAANHASAFAFALLASGLPPLGKACANSSAPRPVPASDRAGLALLQEDLPHYEEKLKAASSLFSTAKTIYPDQCRHYKEWLDRFATAVRQALGRPLDDYALFLRLANLEEALQQLQQAAERLRQCCPPGESSQEQRAYQQALQQICQALQKALTCLEHLHESLDRRPP</sequence>
<dbReference type="GO" id="GO:0009116">
    <property type="term" value="P:nucleoside metabolic process"/>
    <property type="evidence" value="ECO:0007669"/>
    <property type="project" value="InterPro"/>
</dbReference>
<dbReference type="PANTHER" id="PTHR46832">
    <property type="entry name" value="5'-METHYLTHIOADENOSINE/S-ADENOSYLHOMOCYSTEINE NUCLEOSIDASE"/>
    <property type="match status" value="1"/>
</dbReference>
<proteinExistence type="predicted"/>
<dbReference type="GO" id="GO:0005829">
    <property type="term" value="C:cytosol"/>
    <property type="evidence" value="ECO:0007669"/>
    <property type="project" value="TreeGrafter"/>
</dbReference>
<dbReference type="CDD" id="cd09008">
    <property type="entry name" value="MTAN"/>
    <property type="match status" value="1"/>
</dbReference>
<dbReference type="Proteomes" id="UP000248706">
    <property type="component" value="Unassembled WGS sequence"/>
</dbReference>
<dbReference type="Pfam" id="PF01048">
    <property type="entry name" value="PNP_UDP_1"/>
    <property type="match status" value="1"/>
</dbReference>